<dbReference type="SMART" id="SM00028">
    <property type="entry name" value="TPR"/>
    <property type="match status" value="5"/>
</dbReference>
<proteinExistence type="predicted"/>
<feature type="transmembrane region" description="Helical" evidence="5">
    <location>
        <begin position="16"/>
        <end position="35"/>
    </location>
</feature>
<keyword evidence="5" id="KW-0472">Membrane</keyword>
<reference evidence="6" key="1">
    <citation type="submission" date="2019-02" db="EMBL/GenBank/DDBJ databases">
        <authorList>
            <person name="Gruber-Vodicka R. H."/>
            <person name="Seah K. B. B."/>
        </authorList>
    </citation>
    <scope>NUCLEOTIDE SEQUENCE</scope>
    <source>
        <strain evidence="6">BECK_S312</strain>
        <strain evidence="7">BECK_S426</strain>
    </source>
</reference>
<evidence type="ECO:0000313" key="7">
    <source>
        <dbReference type="EMBL" id="VFK33876.1"/>
    </source>
</evidence>
<organism evidence="6">
    <name type="scientific">Candidatus Kentrum sp. LPFa</name>
    <dbReference type="NCBI Taxonomy" id="2126335"/>
    <lineage>
        <taxon>Bacteria</taxon>
        <taxon>Pseudomonadati</taxon>
        <taxon>Pseudomonadota</taxon>
        <taxon>Gammaproteobacteria</taxon>
        <taxon>Candidatus Kentrum</taxon>
    </lineage>
</organism>
<evidence type="ECO:0000256" key="5">
    <source>
        <dbReference type="SAM" id="Phobius"/>
    </source>
</evidence>
<dbReference type="PROSITE" id="PS50005">
    <property type="entry name" value="TPR"/>
    <property type="match status" value="1"/>
</dbReference>
<dbReference type="GO" id="GO:0009279">
    <property type="term" value="C:cell outer membrane"/>
    <property type="evidence" value="ECO:0007669"/>
    <property type="project" value="TreeGrafter"/>
</dbReference>
<dbReference type="InterPro" id="IPR019734">
    <property type="entry name" value="TPR_rpt"/>
</dbReference>
<dbReference type="AlphaFoldDB" id="A0A450WUL9"/>
<accession>A0A450WUL9</accession>
<feature type="repeat" description="TPR" evidence="3">
    <location>
        <begin position="286"/>
        <end position="319"/>
    </location>
</feature>
<dbReference type="SUPFAM" id="SSF48452">
    <property type="entry name" value="TPR-like"/>
    <property type="match status" value="2"/>
</dbReference>
<keyword evidence="5" id="KW-1133">Transmembrane helix</keyword>
<dbReference type="GO" id="GO:0046813">
    <property type="term" value="P:receptor-mediated virion attachment to host cell"/>
    <property type="evidence" value="ECO:0007669"/>
    <property type="project" value="TreeGrafter"/>
</dbReference>
<dbReference type="Gene3D" id="1.25.40.10">
    <property type="entry name" value="Tetratricopeptide repeat domain"/>
    <property type="match status" value="2"/>
</dbReference>
<dbReference type="Pfam" id="PF13414">
    <property type="entry name" value="TPR_11"/>
    <property type="match status" value="1"/>
</dbReference>
<protein>
    <submittedName>
        <fullName evidence="6">Tetratricopeptide repeat-containing protein</fullName>
    </submittedName>
</protein>
<evidence type="ECO:0000313" key="6">
    <source>
        <dbReference type="EMBL" id="VFK20712.1"/>
    </source>
</evidence>
<dbReference type="PANTHER" id="PTHR44858:SF1">
    <property type="entry name" value="UDP-N-ACETYLGLUCOSAMINE--PEPTIDE N-ACETYLGLUCOSAMINYLTRANSFERASE SPINDLY-RELATED"/>
    <property type="match status" value="1"/>
</dbReference>
<keyword evidence="5" id="KW-0812">Transmembrane</keyword>
<dbReference type="PANTHER" id="PTHR44858">
    <property type="entry name" value="TETRATRICOPEPTIDE REPEAT PROTEIN 6"/>
    <property type="match status" value="1"/>
</dbReference>
<dbReference type="EMBL" id="CAADFM010000272">
    <property type="protein sequence ID" value="VFK20712.1"/>
    <property type="molecule type" value="Genomic_DNA"/>
</dbReference>
<feature type="compositionally biased region" description="Acidic residues" evidence="4">
    <location>
        <begin position="241"/>
        <end position="261"/>
    </location>
</feature>
<keyword evidence="2 3" id="KW-0802">TPR repeat</keyword>
<evidence type="ECO:0000256" key="4">
    <source>
        <dbReference type="SAM" id="MobiDB-lite"/>
    </source>
</evidence>
<feature type="region of interest" description="Disordered" evidence="4">
    <location>
        <begin position="239"/>
        <end position="261"/>
    </location>
</feature>
<keyword evidence="1" id="KW-0677">Repeat</keyword>
<sequence>MFNQLSEYLKNNQQEIIIYGILFLLAVIVIVGAVIQINKYLYRKHVDFGRKHFDLGELDKSIQEFNIAQKLAKKPLSGKKSDVENTSFQLARVCIAASKWDEAIDALTECVGISPDKAKYHVSLVENYLRTGEYYQARESLGKAFDLVSPEAVNEIRQERMHTFMRDGENAEIMENLNRLKSPLAVSESESLDKLEILKPDFEGREFILKGLAGGEKDNLNLAGLYIRRYILEENGLGERMEDETDREEREPEEDGIEENDTRDAAFYLAKAREALDMLEMNPESAEFYNALAFLAAQEGDFKLAEEHYEKAITYNPQYAETYYSLGLLCLDESNDPERAMENLENAVERDPKLAKAHHNLALLLLGSGKDREKVKHHFSEAIRINPLFADVYWDLALILARKDFKEFLLG</sequence>
<evidence type="ECO:0000256" key="3">
    <source>
        <dbReference type="PROSITE-ProRule" id="PRU00339"/>
    </source>
</evidence>
<name>A0A450WUL9_9GAMM</name>
<dbReference type="InterPro" id="IPR050498">
    <property type="entry name" value="Ycf3"/>
</dbReference>
<dbReference type="InterPro" id="IPR011990">
    <property type="entry name" value="TPR-like_helical_dom_sf"/>
</dbReference>
<evidence type="ECO:0000256" key="2">
    <source>
        <dbReference type="ARBA" id="ARBA00022803"/>
    </source>
</evidence>
<evidence type="ECO:0000256" key="1">
    <source>
        <dbReference type="ARBA" id="ARBA00022737"/>
    </source>
</evidence>
<gene>
    <name evidence="6" type="ORF">BECKLPF1236A_GA0070988_102725</name>
    <name evidence="7" type="ORF">BECKLPF1236C_GA0070990_102282</name>
</gene>
<dbReference type="EMBL" id="CAADFP010000228">
    <property type="protein sequence ID" value="VFK33876.1"/>
    <property type="molecule type" value="Genomic_DNA"/>
</dbReference>